<evidence type="ECO:0000313" key="2">
    <source>
        <dbReference type="EMBL" id="KAF0693591.1"/>
    </source>
</evidence>
<evidence type="ECO:0000313" key="4">
    <source>
        <dbReference type="Proteomes" id="UP000332933"/>
    </source>
</evidence>
<dbReference type="Pfam" id="PF14694">
    <property type="entry name" value="LINES_N"/>
    <property type="match status" value="1"/>
</dbReference>
<protein>
    <submittedName>
        <fullName evidence="3">Aste57867_15456 protein</fullName>
    </submittedName>
</protein>
<accession>A0A485L511</accession>
<dbReference type="EMBL" id="CAADRA010005700">
    <property type="protein sequence ID" value="VFT92258.1"/>
    <property type="molecule type" value="Genomic_DNA"/>
</dbReference>
<dbReference type="Proteomes" id="UP000332933">
    <property type="component" value="Unassembled WGS sequence"/>
</dbReference>
<organism evidence="3 4">
    <name type="scientific">Aphanomyces stellatus</name>
    <dbReference type="NCBI Taxonomy" id="120398"/>
    <lineage>
        <taxon>Eukaryota</taxon>
        <taxon>Sar</taxon>
        <taxon>Stramenopiles</taxon>
        <taxon>Oomycota</taxon>
        <taxon>Saprolegniomycetes</taxon>
        <taxon>Saprolegniales</taxon>
        <taxon>Verrucalvaceae</taxon>
        <taxon>Aphanomyces</taxon>
    </lineage>
</organism>
<feature type="domain" description="Protein Lines N-terminal" evidence="1">
    <location>
        <begin position="268"/>
        <end position="358"/>
    </location>
</feature>
<gene>
    <name evidence="3" type="primary">Aste57867_15456</name>
    <name evidence="2" type="ORF">As57867_015400</name>
    <name evidence="3" type="ORF">ASTE57867_15456</name>
</gene>
<evidence type="ECO:0000313" key="3">
    <source>
        <dbReference type="EMBL" id="VFT92258.1"/>
    </source>
</evidence>
<reference evidence="3 4" key="1">
    <citation type="submission" date="2019-03" db="EMBL/GenBank/DDBJ databases">
        <authorList>
            <person name="Gaulin E."/>
            <person name="Dumas B."/>
        </authorList>
    </citation>
    <scope>NUCLEOTIDE SEQUENCE [LARGE SCALE GENOMIC DNA]</scope>
    <source>
        <strain evidence="3">CBS 568.67</strain>
    </source>
</reference>
<dbReference type="InterPro" id="IPR032794">
    <property type="entry name" value="LINES_N"/>
</dbReference>
<name>A0A485L511_9STRA</name>
<sequence length="422" mass="47125">MNRRDAWTAALTSPDAFVAFPAMKSLLGALKFTDRSDCSAWTRSLLSFVPTSLGYNFLVLRRSIAEDTSIDEEIDENGSMDDDDSKNEWILEALVDSEPTMLELSRQLSHHDVLQGHESAAYEFLRLMRTLFAHDIDAWDLPAWSSTWTPLLPLSASLPHSIQVELLMLLIDLTDAIPIEDSQSDVHISTIVSFLTVAIPPILLSDDDDSSSPIAVGAQAFLGQADLPYRLQCIRLLSHVLRRHPTALASCPHASIGGLSSSLVRRRLMTLIAEEDDILIDVLHSYLHFHMSISSQCHLPPSSLFWVDGLAPAPLFADFCAVLHDDHLVLIDLLSSDETESLAYLVGIFRYMCAHWSSCAASWIALGRFDAVQTLLVQTRLELDRLDRRQLLRFNVRPLIRRLEAIEAMAEATMDPSLVNLI</sequence>
<dbReference type="AlphaFoldDB" id="A0A485L511"/>
<proteinExistence type="predicted"/>
<dbReference type="OrthoDB" id="8251209at2759"/>
<reference evidence="2" key="2">
    <citation type="submission" date="2019-06" db="EMBL/GenBank/DDBJ databases">
        <title>Genomics analysis of Aphanomyces spp. identifies a new class of oomycete effector associated with host adaptation.</title>
        <authorList>
            <person name="Gaulin E."/>
        </authorList>
    </citation>
    <scope>NUCLEOTIDE SEQUENCE</scope>
    <source>
        <strain evidence="2">CBS 578.67</strain>
    </source>
</reference>
<dbReference type="EMBL" id="VJMH01005679">
    <property type="protein sequence ID" value="KAF0693591.1"/>
    <property type="molecule type" value="Genomic_DNA"/>
</dbReference>
<keyword evidence="4" id="KW-1185">Reference proteome</keyword>
<evidence type="ECO:0000259" key="1">
    <source>
        <dbReference type="Pfam" id="PF14694"/>
    </source>
</evidence>